<keyword evidence="4" id="KW-1185">Reference proteome</keyword>
<reference evidence="3" key="1">
    <citation type="submission" date="2017-11" db="EMBL/GenBank/DDBJ databases">
        <authorList>
            <person name="Kajale S.C."/>
            <person name="Sharma A."/>
        </authorList>
    </citation>
    <scope>NUCLEOTIDE SEQUENCE</scope>
    <source>
        <strain evidence="3">LS1_42</strain>
    </source>
</reference>
<dbReference type="InterPro" id="IPR036188">
    <property type="entry name" value="FAD/NAD-bd_sf"/>
</dbReference>
<accession>A0A8J8Q3L4</accession>
<keyword evidence="1" id="KW-0560">Oxidoreductase</keyword>
<proteinExistence type="predicted"/>
<dbReference type="PANTHER" id="PTHR13847">
    <property type="entry name" value="SARCOSINE DEHYDROGENASE-RELATED"/>
    <property type="match status" value="1"/>
</dbReference>
<dbReference type="Pfam" id="PF01266">
    <property type="entry name" value="DAO"/>
    <property type="match status" value="1"/>
</dbReference>
<dbReference type="GO" id="GO:0016491">
    <property type="term" value="F:oxidoreductase activity"/>
    <property type="evidence" value="ECO:0007669"/>
    <property type="project" value="UniProtKB-KW"/>
</dbReference>
<dbReference type="EMBL" id="PHNJ01000012">
    <property type="protein sequence ID" value="TYL37049.1"/>
    <property type="molecule type" value="Genomic_DNA"/>
</dbReference>
<protein>
    <submittedName>
        <fullName evidence="3">FAD-binding oxidoreductase</fullName>
    </submittedName>
</protein>
<dbReference type="SUPFAM" id="SSF54373">
    <property type="entry name" value="FAD-linked reductases, C-terminal domain"/>
    <property type="match status" value="1"/>
</dbReference>
<name>A0A8J8Q3L4_9EURY</name>
<dbReference type="PANTHER" id="PTHR13847:SF289">
    <property type="entry name" value="GLYCINE OXIDASE"/>
    <property type="match status" value="1"/>
</dbReference>
<dbReference type="Gene3D" id="3.30.9.10">
    <property type="entry name" value="D-Amino Acid Oxidase, subunit A, domain 2"/>
    <property type="match status" value="1"/>
</dbReference>
<evidence type="ECO:0000313" key="4">
    <source>
        <dbReference type="Proteomes" id="UP000766904"/>
    </source>
</evidence>
<organism evidence="3 4">
    <name type="scientific">Natronococcus pandeyae</name>
    <dbReference type="NCBI Taxonomy" id="2055836"/>
    <lineage>
        <taxon>Archaea</taxon>
        <taxon>Methanobacteriati</taxon>
        <taxon>Methanobacteriota</taxon>
        <taxon>Stenosarchaea group</taxon>
        <taxon>Halobacteria</taxon>
        <taxon>Halobacteriales</taxon>
        <taxon>Natrialbaceae</taxon>
        <taxon>Natronococcus</taxon>
    </lineage>
</organism>
<dbReference type="RefSeq" id="WP_148859508.1">
    <property type="nucleotide sequence ID" value="NZ_PHNJ01000012.1"/>
</dbReference>
<evidence type="ECO:0000313" key="3">
    <source>
        <dbReference type="EMBL" id="TYL37049.1"/>
    </source>
</evidence>
<dbReference type="Gene3D" id="3.50.50.60">
    <property type="entry name" value="FAD/NAD(P)-binding domain"/>
    <property type="match status" value="1"/>
</dbReference>
<gene>
    <name evidence="3" type="ORF">CV102_18690</name>
</gene>
<sequence>MHIVIVGGGIVGTAIASRLGPTDHDVTVLERSRIGTETTAASAGLLMRTAVDPEPFDLRFRNRAHEAYRPLFENGDLEADRIGVVYVAETAAFADRLRESATTLREHGTEASFLEPTELAEFGIEPAGFEGALYTPEDRVCDPTAVANRFADRAREAGVDIRTCVGVTDVETNSGAVSAVDTDEGRLEADRVVNATGPWAPELNERVGVSLPLCHTRGPMVALECRDPLESPTTIFESKRYVRPAGETAAWIGAYRTDYVEGQRYDLRDRSLPDGFAESATDLEGAVPGLEDASVVDEWVGYRTVTPDGRPIVGETTVDGYLVAVGMTGQGVTLAPAVADVVRGMLEDEVDPEVQSRLSPDRFRDVRSD</sequence>
<dbReference type="SUPFAM" id="SSF51905">
    <property type="entry name" value="FAD/NAD(P)-binding domain"/>
    <property type="match status" value="1"/>
</dbReference>
<dbReference type="Proteomes" id="UP000766904">
    <property type="component" value="Unassembled WGS sequence"/>
</dbReference>
<feature type="domain" description="FAD dependent oxidoreductase" evidence="2">
    <location>
        <begin position="3"/>
        <end position="342"/>
    </location>
</feature>
<dbReference type="InterPro" id="IPR006076">
    <property type="entry name" value="FAD-dep_OxRdtase"/>
</dbReference>
<evidence type="ECO:0000259" key="2">
    <source>
        <dbReference type="Pfam" id="PF01266"/>
    </source>
</evidence>
<dbReference type="OrthoDB" id="168391at2157"/>
<evidence type="ECO:0000256" key="1">
    <source>
        <dbReference type="ARBA" id="ARBA00023002"/>
    </source>
</evidence>
<dbReference type="GO" id="GO:0005737">
    <property type="term" value="C:cytoplasm"/>
    <property type="evidence" value="ECO:0007669"/>
    <property type="project" value="TreeGrafter"/>
</dbReference>
<dbReference type="AlphaFoldDB" id="A0A8J8Q3L4"/>
<comment type="caution">
    <text evidence="3">The sequence shown here is derived from an EMBL/GenBank/DDBJ whole genome shotgun (WGS) entry which is preliminary data.</text>
</comment>